<dbReference type="PANTHER" id="PTHR21240">
    <property type="entry name" value="2-AMINO-3-CARBOXYLMUCONATE-6-SEMIALDEHYDE DECARBOXYLASE"/>
    <property type="match status" value="1"/>
</dbReference>
<dbReference type="RefSeq" id="WP_188118429.1">
    <property type="nucleotide sequence ID" value="NZ_DAONMB010000002.1"/>
</dbReference>
<dbReference type="InterPro" id="IPR006680">
    <property type="entry name" value="Amidohydro-rel"/>
</dbReference>
<feature type="domain" description="Amidohydrolase-related" evidence="2">
    <location>
        <begin position="4"/>
        <end position="258"/>
    </location>
</feature>
<dbReference type="SUPFAM" id="SSF51556">
    <property type="entry name" value="Metallo-dependent hydrolases"/>
    <property type="match status" value="1"/>
</dbReference>
<dbReference type="PANTHER" id="PTHR21240:SF28">
    <property type="entry name" value="ISO-OROTATE DECARBOXYLASE (EUROFUNG)"/>
    <property type="match status" value="1"/>
</dbReference>
<sequence length="260" mass="29107">MGIIDIHAHAFPESIARKAVEQIGGHYGIEMAGNGLLEDLKASAERSGVDYVVFHATATKSGQVRSVNDWIIRNSGGMMIGFGTVHPDFEEPEAEIERLIRAGLKGIKLHPDFQGFDADSPKMDRIYRFIGSRVPVLMHAGDKHLDHASPRRIARVIEKFPELRLIVAHLGGHGKWEEAEACLIGKNLWLDTSSALAFMEPGRAVELIRKHGVDRILFGTDYPITYHERELALFNRLDLTREEKEAILYENAQKLLGLKP</sequence>
<evidence type="ECO:0000259" key="2">
    <source>
        <dbReference type="Pfam" id="PF04909"/>
    </source>
</evidence>
<dbReference type="CDD" id="cd01292">
    <property type="entry name" value="metallo-dependent_hydrolases"/>
    <property type="match status" value="1"/>
</dbReference>
<organism evidence="3 4">
    <name type="scientific">Thermoclostridium caenicola</name>
    <dbReference type="NCBI Taxonomy" id="659425"/>
    <lineage>
        <taxon>Bacteria</taxon>
        <taxon>Bacillati</taxon>
        <taxon>Bacillota</taxon>
        <taxon>Clostridia</taxon>
        <taxon>Eubacteriales</taxon>
        <taxon>Oscillospiraceae</taxon>
        <taxon>Thermoclostridium</taxon>
    </lineage>
</organism>
<accession>A0A1M6GHY8</accession>
<evidence type="ECO:0000313" key="4">
    <source>
        <dbReference type="Proteomes" id="UP000324781"/>
    </source>
</evidence>
<reference evidence="3 4" key="1">
    <citation type="submission" date="2016-11" db="EMBL/GenBank/DDBJ databases">
        <authorList>
            <person name="Varghese N."/>
            <person name="Submissions S."/>
        </authorList>
    </citation>
    <scope>NUCLEOTIDE SEQUENCE [LARGE SCALE GENOMIC DNA]</scope>
    <source>
        <strain evidence="3 4">DSM 19027</strain>
    </source>
</reference>
<dbReference type="GO" id="GO:0005737">
    <property type="term" value="C:cytoplasm"/>
    <property type="evidence" value="ECO:0007669"/>
    <property type="project" value="TreeGrafter"/>
</dbReference>
<proteinExistence type="predicted"/>
<dbReference type="GO" id="GO:0016787">
    <property type="term" value="F:hydrolase activity"/>
    <property type="evidence" value="ECO:0007669"/>
    <property type="project" value="InterPro"/>
</dbReference>
<dbReference type="AlphaFoldDB" id="A0A1M6GHY8"/>
<evidence type="ECO:0000313" key="3">
    <source>
        <dbReference type="EMBL" id="SHJ09518.1"/>
    </source>
</evidence>
<dbReference type="InterPro" id="IPR032466">
    <property type="entry name" value="Metal_Hydrolase"/>
</dbReference>
<protein>
    <recommendedName>
        <fullName evidence="2">Amidohydrolase-related domain-containing protein</fullName>
    </recommendedName>
</protein>
<dbReference type="Gene3D" id="3.20.20.140">
    <property type="entry name" value="Metal-dependent hydrolases"/>
    <property type="match status" value="1"/>
</dbReference>
<keyword evidence="1" id="KW-0456">Lyase</keyword>
<gene>
    <name evidence="3" type="ORF">SAMN05444373_102416</name>
</gene>
<dbReference type="Proteomes" id="UP000324781">
    <property type="component" value="Unassembled WGS sequence"/>
</dbReference>
<keyword evidence="4" id="KW-1185">Reference proteome</keyword>
<name>A0A1M6GHY8_9FIRM</name>
<dbReference type="EMBL" id="FQZP01000024">
    <property type="protein sequence ID" value="SHJ09518.1"/>
    <property type="molecule type" value="Genomic_DNA"/>
</dbReference>
<dbReference type="Pfam" id="PF04909">
    <property type="entry name" value="Amidohydro_2"/>
    <property type="match status" value="1"/>
</dbReference>
<dbReference type="GO" id="GO:0016831">
    <property type="term" value="F:carboxy-lyase activity"/>
    <property type="evidence" value="ECO:0007669"/>
    <property type="project" value="InterPro"/>
</dbReference>
<dbReference type="GO" id="GO:0019748">
    <property type="term" value="P:secondary metabolic process"/>
    <property type="evidence" value="ECO:0007669"/>
    <property type="project" value="TreeGrafter"/>
</dbReference>
<evidence type="ECO:0000256" key="1">
    <source>
        <dbReference type="ARBA" id="ARBA00023239"/>
    </source>
</evidence>
<dbReference type="InterPro" id="IPR032465">
    <property type="entry name" value="ACMSD"/>
</dbReference>